<accession>A0A936ZU58</accession>
<dbReference type="AlphaFoldDB" id="A0A936ZU58"/>
<protein>
    <submittedName>
        <fullName evidence="5">Helix-turn-helix transcriptional regulator</fullName>
    </submittedName>
</protein>
<keyword evidence="3" id="KW-0804">Transcription</keyword>
<dbReference type="Gene3D" id="1.10.10.60">
    <property type="entry name" value="Homeodomain-like"/>
    <property type="match status" value="2"/>
</dbReference>
<dbReference type="PROSITE" id="PS01124">
    <property type="entry name" value="HTH_ARAC_FAMILY_2"/>
    <property type="match status" value="2"/>
</dbReference>
<keyword evidence="6" id="KW-1185">Reference proteome</keyword>
<dbReference type="PROSITE" id="PS00041">
    <property type="entry name" value="HTH_ARAC_FAMILY_1"/>
    <property type="match status" value="1"/>
</dbReference>
<keyword evidence="2" id="KW-0238">DNA-binding</keyword>
<dbReference type="GO" id="GO:0003700">
    <property type="term" value="F:DNA-binding transcription factor activity"/>
    <property type="evidence" value="ECO:0007669"/>
    <property type="project" value="InterPro"/>
</dbReference>
<feature type="domain" description="HTH araC/xylS-type" evidence="4">
    <location>
        <begin position="140"/>
        <end position="238"/>
    </location>
</feature>
<evidence type="ECO:0000259" key="4">
    <source>
        <dbReference type="PROSITE" id="PS01124"/>
    </source>
</evidence>
<dbReference type="SMART" id="SM00342">
    <property type="entry name" value="HTH_ARAC"/>
    <property type="match status" value="2"/>
</dbReference>
<dbReference type="InterPro" id="IPR018060">
    <property type="entry name" value="HTH_AraC"/>
</dbReference>
<organism evidence="5 6">
    <name type="scientific">Aquimarina mytili</name>
    <dbReference type="NCBI Taxonomy" id="874423"/>
    <lineage>
        <taxon>Bacteria</taxon>
        <taxon>Pseudomonadati</taxon>
        <taxon>Bacteroidota</taxon>
        <taxon>Flavobacteriia</taxon>
        <taxon>Flavobacteriales</taxon>
        <taxon>Flavobacteriaceae</taxon>
        <taxon>Aquimarina</taxon>
    </lineage>
</organism>
<dbReference type="PANTHER" id="PTHR43280">
    <property type="entry name" value="ARAC-FAMILY TRANSCRIPTIONAL REGULATOR"/>
    <property type="match status" value="1"/>
</dbReference>
<dbReference type="PANTHER" id="PTHR43280:SF2">
    <property type="entry name" value="HTH-TYPE TRANSCRIPTIONAL REGULATOR EXSA"/>
    <property type="match status" value="1"/>
</dbReference>
<sequence length="350" mass="41410">MVTKIFPEINKVYFMETYTLIHILSGKGGIEVDFKNYYDWKDKVIYLEKGQYIKFQSENFVIRKIEFPSQEKFQNSEIRVLFKHLISLGYINLMECDDCQQYLSKTVFSDHTSTILDISSKQWFWQNPFHASKDEYQIIFDIKDVIDKEFSNHLSNQELVSFINSKGYNAQTLIRNKIGLSIKDLMGNKRLTESQREIAFTDKSIQEISFDLGYKDPAYFNRVFKNNVGQTPKDFRKNFDYENRDAFTQNIIELLKTHHEHERSLGFYADKMHVSVKTLSKKVKHKMNTSLGQLIRMELIHTAKTMLLEGEPVNVISQRLNFEEPNHFSRFFKHYVGVSPSDFKNKKYNL</sequence>
<gene>
    <name evidence="5" type="ORF">JJQ60_12640</name>
</gene>
<dbReference type="Pfam" id="PF12833">
    <property type="entry name" value="HTH_18"/>
    <property type="match status" value="2"/>
</dbReference>
<evidence type="ECO:0000256" key="3">
    <source>
        <dbReference type="ARBA" id="ARBA00023163"/>
    </source>
</evidence>
<dbReference type="InterPro" id="IPR020449">
    <property type="entry name" value="Tscrpt_reg_AraC-type_HTH"/>
</dbReference>
<evidence type="ECO:0000256" key="2">
    <source>
        <dbReference type="ARBA" id="ARBA00023125"/>
    </source>
</evidence>
<dbReference type="SUPFAM" id="SSF46689">
    <property type="entry name" value="Homeodomain-like"/>
    <property type="match status" value="2"/>
</dbReference>
<feature type="domain" description="HTH araC/xylS-type" evidence="4">
    <location>
        <begin position="249"/>
        <end position="346"/>
    </location>
</feature>
<keyword evidence="1" id="KW-0805">Transcription regulation</keyword>
<evidence type="ECO:0000313" key="6">
    <source>
        <dbReference type="Proteomes" id="UP000651057"/>
    </source>
</evidence>
<name>A0A936ZU58_9FLAO</name>
<dbReference type="Proteomes" id="UP000651057">
    <property type="component" value="Unassembled WGS sequence"/>
</dbReference>
<comment type="caution">
    <text evidence="5">The sequence shown here is derived from an EMBL/GenBank/DDBJ whole genome shotgun (WGS) entry which is preliminary data.</text>
</comment>
<reference evidence="5" key="1">
    <citation type="submission" date="2021-01" db="EMBL/GenBank/DDBJ databases">
        <authorList>
            <person name="Zhong Y.L."/>
        </authorList>
    </citation>
    <scope>NUCLEOTIDE SEQUENCE</scope>
    <source>
        <strain evidence="5">KCTC 23302</strain>
    </source>
</reference>
<dbReference type="PRINTS" id="PR00032">
    <property type="entry name" value="HTHARAC"/>
</dbReference>
<dbReference type="InterPro" id="IPR018062">
    <property type="entry name" value="HTH_AraC-typ_CS"/>
</dbReference>
<dbReference type="GO" id="GO:0043565">
    <property type="term" value="F:sequence-specific DNA binding"/>
    <property type="evidence" value="ECO:0007669"/>
    <property type="project" value="InterPro"/>
</dbReference>
<evidence type="ECO:0000313" key="5">
    <source>
        <dbReference type="EMBL" id="MBL0684367.1"/>
    </source>
</evidence>
<evidence type="ECO:0000256" key="1">
    <source>
        <dbReference type="ARBA" id="ARBA00023015"/>
    </source>
</evidence>
<dbReference type="EMBL" id="JAERQJ010000004">
    <property type="protein sequence ID" value="MBL0684367.1"/>
    <property type="molecule type" value="Genomic_DNA"/>
</dbReference>
<proteinExistence type="predicted"/>
<dbReference type="InterPro" id="IPR009057">
    <property type="entry name" value="Homeodomain-like_sf"/>
</dbReference>